<dbReference type="GO" id="GO:0016787">
    <property type="term" value="F:hydrolase activity"/>
    <property type="evidence" value="ECO:0007669"/>
    <property type="project" value="UniProtKB-KW"/>
</dbReference>
<comment type="similarity">
    <text evidence="1">Belongs to the 'GDXG' lipolytic enzyme family.</text>
</comment>
<reference evidence="4 5" key="1">
    <citation type="submission" date="2023-12" db="EMBL/GenBank/DDBJ databases">
        <title>A high-quality genome assembly for Dillenia turbinata (Dilleniales).</title>
        <authorList>
            <person name="Chanderbali A."/>
        </authorList>
    </citation>
    <scope>NUCLEOTIDE SEQUENCE [LARGE SCALE GENOMIC DNA]</scope>
    <source>
        <strain evidence="4">LSX21</strain>
        <tissue evidence="4">Leaf</tissue>
    </source>
</reference>
<dbReference type="PROSITE" id="PS01174">
    <property type="entry name" value="LIPASE_GDXG_SER"/>
    <property type="match status" value="1"/>
</dbReference>
<dbReference type="AlphaFoldDB" id="A0AAN8WHJ6"/>
<evidence type="ECO:0000313" key="5">
    <source>
        <dbReference type="Proteomes" id="UP001370490"/>
    </source>
</evidence>
<evidence type="ECO:0000259" key="3">
    <source>
        <dbReference type="Pfam" id="PF07859"/>
    </source>
</evidence>
<organism evidence="4 5">
    <name type="scientific">Dillenia turbinata</name>
    <dbReference type="NCBI Taxonomy" id="194707"/>
    <lineage>
        <taxon>Eukaryota</taxon>
        <taxon>Viridiplantae</taxon>
        <taxon>Streptophyta</taxon>
        <taxon>Embryophyta</taxon>
        <taxon>Tracheophyta</taxon>
        <taxon>Spermatophyta</taxon>
        <taxon>Magnoliopsida</taxon>
        <taxon>eudicotyledons</taxon>
        <taxon>Gunneridae</taxon>
        <taxon>Pentapetalae</taxon>
        <taxon>Dilleniales</taxon>
        <taxon>Dilleniaceae</taxon>
        <taxon>Dillenia</taxon>
    </lineage>
</organism>
<dbReference type="InterPro" id="IPR033140">
    <property type="entry name" value="Lipase_GDXG_put_SER_AS"/>
</dbReference>
<keyword evidence="4" id="KW-0378">Hydrolase</keyword>
<feature type="domain" description="Alpha/beta hydrolase fold-3" evidence="3">
    <location>
        <begin position="52"/>
        <end position="268"/>
    </location>
</feature>
<feature type="non-terminal residue" evidence="4">
    <location>
        <position position="268"/>
    </location>
</feature>
<proteinExistence type="inferred from homology"/>
<dbReference type="InterPro" id="IPR029058">
    <property type="entry name" value="AB_hydrolase_fold"/>
</dbReference>
<accession>A0AAN8WHJ6</accession>
<dbReference type="PANTHER" id="PTHR23024">
    <property type="entry name" value="ARYLACETAMIDE DEACETYLASE"/>
    <property type="match status" value="1"/>
</dbReference>
<dbReference type="InterPro" id="IPR013094">
    <property type="entry name" value="AB_hydrolase_3"/>
</dbReference>
<protein>
    <submittedName>
        <fullName evidence="4">Alpha/beta hydrolase fold-3</fullName>
    </submittedName>
</protein>
<dbReference type="PANTHER" id="PTHR23024:SF467">
    <property type="entry name" value="CARBOXYLESTERASE 12-RELATED"/>
    <property type="match status" value="1"/>
</dbReference>
<sequence length="268" mass="29821">MVILESTVIVSPGLDPQTSVNSKDIVISPQTSLSARLYIPKLTNPPQKFPLLIYFHGGGFCFESSSSPKYHNHLNSLVSRANIVAVSVEYRRAPEHLLPVPYDDSWEAIKWVISQFSENGSESWIRDFVDPDRVFFAGDSAGGNIAHNMSIRVGSEKLGGFKLVGVVLVHPFFWSNDSTGSEPRLEKKNMDPREFVRIVFPSAKDGCDDPHINPEKDPNLSGLVCTKVLVYVVEKDFLREKGLGYVEILKKSGWSGDAEIMEAQGEEH</sequence>
<evidence type="ECO:0000256" key="2">
    <source>
        <dbReference type="PROSITE-ProRule" id="PRU10038"/>
    </source>
</evidence>
<dbReference type="Gene3D" id="3.40.50.1820">
    <property type="entry name" value="alpha/beta hydrolase"/>
    <property type="match status" value="1"/>
</dbReference>
<feature type="active site" evidence="2">
    <location>
        <position position="140"/>
    </location>
</feature>
<comment type="caution">
    <text evidence="4">The sequence shown here is derived from an EMBL/GenBank/DDBJ whole genome shotgun (WGS) entry which is preliminary data.</text>
</comment>
<evidence type="ECO:0000313" key="4">
    <source>
        <dbReference type="EMBL" id="KAK6946137.1"/>
    </source>
</evidence>
<keyword evidence="5" id="KW-1185">Reference proteome</keyword>
<dbReference type="InterPro" id="IPR050466">
    <property type="entry name" value="Carboxylest/Gibb_receptor"/>
</dbReference>
<evidence type="ECO:0000256" key="1">
    <source>
        <dbReference type="ARBA" id="ARBA00010515"/>
    </source>
</evidence>
<gene>
    <name evidence="4" type="ORF">RJ641_013681</name>
</gene>
<dbReference type="Proteomes" id="UP001370490">
    <property type="component" value="Unassembled WGS sequence"/>
</dbReference>
<dbReference type="Pfam" id="PF07859">
    <property type="entry name" value="Abhydrolase_3"/>
    <property type="match status" value="1"/>
</dbReference>
<dbReference type="EMBL" id="JBAMMX010000002">
    <property type="protein sequence ID" value="KAK6946137.1"/>
    <property type="molecule type" value="Genomic_DNA"/>
</dbReference>
<name>A0AAN8WHJ6_9MAGN</name>
<dbReference type="SUPFAM" id="SSF53474">
    <property type="entry name" value="alpha/beta-Hydrolases"/>
    <property type="match status" value="1"/>
</dbReference>